<evidence type="ECO:0000256" key="1">
    <source>
        <dbReference type="ARBA" id="ARBA00004413"/>
    </source>
</evidence>
<evidence type="ECO:0000256" key="10">
    <source>
        <dbReference type="ARBA" id="ARBA00023136"/>
    </source>
</evidence>
<keyword evidence="8" id="KW-0653">Protein transport</keyword>
<comment type="subcellular location">
    <subcellularLocation>
        <location evidence="1">Cell membrane</location>
        <topology evidence="1">Peripheral membrane protein</topology>
        <orientation evidence="1">Cytoplasmic side</orientation>
    </subcellularLocation>
</comment>
<dbReference type="GO" id="GO:0015031">
    <property type="term" value="P:protein transport"/>
    <property type="evidence" value="ECO:0007669"/>
    <property type="project" value="UniProtKB-KW"/>
</dbReference>
<protein>
    <recommendedName>
        <fullName evidence="3 13">Flagellar biosynthesis protein FlhF</fullName>
    </recommendedName>
</protein>
<dbReference type="Gene3D" id="1.20.120.1380">
    <property type="entry name" value="Flagellar FlhF biosynthesis protein, N domain"/>
    <property type="match status" value="1"/>
</dbReference>
<evidence type="ECO:0000256" key="7">
    <source>
        <dbReference type="ARBA" id="ARBA00022795"/>
    </source>
</evidence>
<dbReference type="PANTHER" id="PTHR43134:SF3">
    <property type="entry name" value="FLAGELLAR BIOSYNTHESIS PROTEIN FLHF"/>
    <property type="match status" value="1"/>
</dbReference>
<dbReference type="CDD" id="cd17873">
    <property type="entry name" value="FlhF"/>
    <property type="match status" value="1"/>
</dbReference>
<dbReference type="InterPro" id="IPR020006">
    <property type="entry name" value="FlhF"/>
</dbReference>
<name>A0A833JCV6_9BACT</name>
<evidence type="ECO:0000313" key="17">
    <source>
        <dbReference type="Proteomes" id="UP000442694"/>
    </source>
</evidence>
<dbReference type="InterPro" id="IPR027417">
    <property type="entry name" value="P-loop_NTPase"/>
</dbReference>
<dbReference type="EMBL" id="WFLN01000011">
    <property type="protein sequence ID" value="KAB8027727.1"/>
    <property type="molecule type" value="Genomic_DNA"/>
</dbReference>
<dbReference type="GO" id="GO:0005047">
    <property type="term" value="F:signal recognition particle binding"/>
    <property type="evidence" value="ECO:0007669"/>
    <property type="project" value="TreeGrafter"/>
</dbReference>
<dbReference type="AlphaFoldDB" id="A0A833JCV6"/>
<keyword evidence="17" id="KW-1185">Reference proteome</keyword>
<dbReference type="SMART" id="SM00962">
    <property type="entry name" value="SRP54"/>
    <property type="match status" value="1"/>
</dbReference>
<dbReference type="Pfam" id="PF00448">
    <property type="entry name" value="SRP54"/>
    <property type="match status" value="1"/>
</dbReference>
<dbReference type="GO" id="GO:0003924">
    <property type="term" value="F:GTPase activity"/>
    <property type="evidence" value="ECO:0007669"/>
    <property type="project" value="UniProtKB-UniRule"/>
</dbReference>
<keyword evidence="9" id="KW-0342">GTP-binding</keyword>
<evidence type="ECO:0000313" key="16">
    <source>
        <dbReference type="EMBL" id="KAB8027727.1"/>
    </source>
</evidence>
<evidence type="ECO:0000256" key="12">
    <source>
        <dbReference type="ARBA" id="ARBA00025337"/>
    </source>
</evidence>
<keyword evidence="16" id="KW-0966">Cell projection</keyword>
<accession>A0A833JCV6</accession>
<keyword evidence="7" id="KW-1005">Bacterial flagellum biogenesis</keyword>
<evidence type="ECO:0000256" key="6">
    <source>
        <dbReference type="ARBA" id="ARBA00022741"/>
    </source>
</evidence>
<evidence type="ECO:0000256" key="2">
    <source>
        <dbReference type="ARBA" id="ARBA00008531"/>
    </source>
</evidence>
<dbReference type="InterPro" id="IPR000897">
    <property type="entry name" value="SRP54_GTPase_dom"/>
</dbReference>
<feature type="domain" description="AAA+ ATPase" evidence="14">
    <location>
        <begin position="280"/>
        <end position="435"/>
    </location>
</feature>
<comment type="similarity">
    <text evidence="2">Belongs to the GTP-binding SRP family.</text>
</comment>
<comment type="function">
    <text evidence="12">Necessary for flagellar biosynthesis. May be involved in translocation of the flagellum.</text>
</comment>
<keyword evidence="11" id="KW-1006">Bacterial flagellum protein export</keyword>
<evidence type="ECO:0000256" key="5">
    <source>
        <dbReference type="ARBA" id="ARBA00022475"/>
    </source>
</evidence>
<keyword evidence="16" id="KW-0282">Flagellum</keyword>
<evidence type="ECO:0000256" key="3">
    <source>
        <dbReference type="ARBA" id="ARBA00014919"/>
    </source>
</evidence>
<keyword evidence="5" id="KW-1003">Cell membrane</keyword>
<organism evidence="16 17">
    <name type="scientific">Fluviispira multicolorata</name>
    <dbReference type="NCBI Taxonomy" id="2654512"/>
    <lineage>
        <taxon>Bacteria</taxon>
        <taxon>Pseudomonadati</taxon>
        <taxon>Bdellovibrionota</taxon>
        <taxon>Oligoflexia</taxon>
        <taxon>Silvanigrellales</taxon>
        <taxon>Silvanigrellaceae</taxon>
        <taxon>Fluviispira</taxon>
    </lineage>
</organism>
<keyword evidence="4" id="KW-0813">Transport</keyword>
<keyword evidence="10" id="KW-0472">Membrane</keyword>
<dbReference type="GO" id="GO:0006614">
    <property type="term" value="P:SRP-dependent cotranslational protein targeting to membrane"/>
    <property type="evidence" value="ECO:0007669"/>
    <property type="project" value="UniProtKB-UniRule"/>
</dbReference>
<proteinExistence type="inferred from homology"/>
<dbReference type="PANTHER" id="PTHR43134">
    <property type="entry name" value="SIGNAL RECOGNITION PARTICLE RECEPTOR SUBUNIT ALPHA"/>
    <property type="match status" value="1"/>
</dbReference>
<evidence type="ECO:0000259" key="15">
    <source>
        <dbReference type="SMART" id="SM00962"/>
    </source>
</evidence>
<evidence type="ECO:0000256" key="4">
    <source>
        <dbReference type="ARBA" id="ARBA00022448"/>
    </source>
</evidence>
<evidence type="ECO:0000256" key="11">
    <source>
        <dbReference type="ARBA" id="ARBA00023225"/>
    </source>
</evidence>
<evidence type="ECO:0000256" key="13">
    <source>
        <dbReference type="NCBIfam" id="TIGR03499"/>
    </source>
</evidence>
<dbReference type="InterPro" id="IPR003593">
    <property type="entry name" value="AAA+_ATPase"/>
</dbReference>
<dbReference type="GO" id="GO:0005525">
    <property type="term" value="F:GTP binding"/>
    <property type="evidence" value="ECO:0007669"/>
    <property type="project" value="UniProtKB-UniRule"/>
</dbReference>
<dbReference type="Proteomes" id="UP000442694">
    <property type="component" value="Unassembled WGS sequence"/>
</dbReference>
<dbReference type="SUPFAM" id="SSF52540">
    <property type="entry name" value="P-loop containing nucleoside triphosphate hydrolases"/>
    <property type="match status" value="1"/>
</dbReference>
<feature type="domain" description="SRP54-type proteins GTP-binding" evidence="15">
    <location>
        <begin position="281"/>
        <end position="472"/>
    </location>
</feature>
<dbReference type="NCBIfam" id="TIGR03499">
    <property type="entry name" value="FlhF"/>
    <property type="match status" value="1"/>
</dbReference>
<comment type="caution">
    <text evidence="16">The sequence shown here is derived from an EMBL/GenBank/DDBJ whole genome shotgun (WGS) entry which is preliminary data.</text>
</comment>
<dbReference type="InterPro" id="IPR047040">
    <property type="entry name" value="FlhF__GTPase_dom"/>
</dbReference>
<dbReference type="SMART" id="SM00382">
    <property type="entry name" value="AAA"/>
    <property type="match status" value="1"/>
</dbReference>
<dbReference type="FunFam" id="3.40.50.300:FF:000695">
    <property type="entry name" value="Flagellar biosynthesis regulator FlhF"/>
    <property type="match status" value="1"/>
</dbReference>
<evidence type="ECO:0000256" key="9">
    <source>
        <dbReference type="ARBA" id="ARBA00023134"/>
    </source>
</evidence>
<sequence>MLKDEKMEIRKFESFSLQDAIKLVKLELGRDAVILSTKEKEIYSEELDKNCRIYEVTATASATMNGRVISPKSAQNLPKVDFPKIRPKSEATVVKGDSRPFRSQLSPALANLNPETRNMAKTLANALQKETPKERLIAPEQNRSKSFYENQENIEDIGVLRNEISKVRRELESLPQVDISEQMQEIKILLHDIMREKYKKTVEGSNSHISDIGIRLRTAGVSENFISQLSTFLKTLEEAKSSEELLSSPEKTREFYLSNSIKFIFKYLKVTGPFRIENGRKKVICLVGPTGVGKTTTIAKIAAKLKITDGKSVELISMDSFRIAASDQLRVYAKILECPFAETADKTELVKYISKNNNYDYILIDTAGISTRFNEQMEFLRKMLTVPLPIEFHLVLSCTMKQRDIDETIRGFKFLSPSSLIFTKLDESWAFGEILNSSVHAKIPLSYFTTGQRVPEDLEIASKERVVERLLKL</sequence>
<dbReference type="GO" id="GO:0044781">
    <property type="term" value="P:bacterial-type flagellum organization"/>
    <property type="evidence" value="ECO:0007669"/>
    <property type="project" value="UniProtKB-UniRule"/>
</dbReference>
<gene>
    <name evidence="16" type="primary">flhF</name>
    <name evidence="16" type="ORF">GCL57_14035</name>
</gene>
<evidence type="ECO:0000259" key="14">
    <source>
        <dbReference type="SMART" id="SM00382"/>
    </source>
</evidence>
<keyword evidence="6" id="KW-0547">Nucleotide-binding</keyword>
<dbReference type="Gene3D" id="3.40.50.300">
    <property type="entry name" value="P-loop containing nucleotide triphosphate hydrolases"/>
    <property type="match status" value="1"/>
</dbReference>
<reference evidence="16 17" key="1">
    <citation type="submission" date="2019-10" db="EMBL/GenBank/DDBJ databases">
        <title>New genus of Silvanigrellaceae.</title>
        <authorList>
            <person name="Pitt A."/>
            <person name="Hahn M.W."/>
        </authorList>
    </citation>
    <scope>NUCLEOTIDE SEQUENCE [LARGE SCALE GENOMIC DNA]</scope>
    <source>
        <strain evidence="16 17">33A1-SZDP</strain>
    </source>
</reference>
<dbReference type="GO" id="GO:0005886">
    <property type="term" value="C:plasma membrane"/>
    <property type="evidence" value="ECO:0007669"/>
    <property type="project" value="UniProtKB-SubCell"/>
</dbReference>
<evidence type="ECO:0000256" key="8">
    <source>
        <dbReference type="ARBA" id="ARBA00022927"/>
    </source>
</evidence>
<keyword evidence="16" id="KW-0969">Cilium</keyword>